<organism evidence="3 4">
    <name type="scientific">Desulfitobacterium hafniense (strain Y51)</name>
    <dbReference type="NCBI Taxonomy" id="138119"/>
    <lineage>
        <taxon>Bacteria</taxon>
        <taxon>Bacillati</taxon>
        <taxon>Bacillota</taxon>
        <taxon>Clostridia</taxon>
        <taxon>Eubacteriales</taxon>
        <taxon>Desulfitobacteriaceae</taxon>
        <taxon>Desulfitobacterium</taxon>
    </lineage>
</organism>
<dbReference type="Pfam" id="PF02625">
    <property type="entry name" value="XdhC_CoxI"/>
    <property type="match status" value="1"/>
</dbReference>
<proteinExistence type="predicted"/>
<dbReference type="EMBL" id="AP008230">
    <property type="protein sequence ID" value="BAE82666.1"/>
    <property type="molecule type" value="Genomic_DNA"/>
</dbReference>
<gene>
    <name evidence="3" type="ordered locus">DSY0877</name>
</gene>
<dbReference type="InterPro" id="IPR027051">
    <property type="entry name" value="XdhC_Rossmann_dom"/>
</dbReference>
<accession>Q24Z76</accession>
<name>Q24Z76_DESHY</name>
<evidence type="ECO:0000259" key="1">
    <source>
        <dbReference type="Pfam" id="PF02625"/>
    </source>
</evidence>
<dbReference type="RefSeq" id="WP_011459396.1">
    <property type="nucleotide sequence ID" value="NC_007907.1"/>
</dbReference>
<evidence type="ECO:0000259" key="2">
    <source>
        <dbReference type="Pfam" id="PF13478"/>
    </source>
</evidence>
<evidence type="ECO:0000313" key="4">
    <source>
        <dbReference type="Proteomes" id="UP000001946"/>
    </source>
</evidence>
<evidence type="ECO:0000313" key="3">
    <source>
        <dbReference type="EMBL" id="BAE82666.1"/>
    </source>
</evidence>
<dbReference type="PANTHER" id="PTHR30388:SF6">
    <property type="entry name" value="XANTHINE DEHYDROGENASE SUBUNIT A-RELATED"/>
    <property type="match status" value="1"/>
</dbReference>
<feature type="domain" description="XdhC- CoxI" evidence="1">
    <location>
        <begin position="273"/>
        <end position="331"/>
    </location>
</feature>
<keyword evidence="4" id="KW-1185">Reference proteome</keyword>
<sequence length="366" mass="40292">MNVFSRIFTQLNNGNKVVMLTVIDSANREGNKQTEKIFCTEEDLRNPGFSGNLNPETKQIVMQAMHSGEIQVLTASEQNLVVAEPFFPQPNLLILGGGHIAKPLCEFGSKLNFSVTVVDDRLVFANPQRFPDADQVICESFEKCFERLNFNPYTYVVIVTRGHRYDTVCLRAIAGKTWAYAGMIGSRRRVRGVMEQLIAEGISRDVLAKVNTPIGLEIGAVTPEEIAISILGQVISYRRLAKPELGSESDKINWTEFDRDVIQELSLGKEDNKAIVTVISTRGSVPRKAGAKMIVWPDGRILGSIGGGCSEGAVIQTARDIIREGGYRLSTVDMTGSIAEDEGMVCGGTMEVLVESFNNRKDSKRP</sequence>
<dbReference type="InterPro" id="IPR052698">
    <property type="entry name" value="MoCofactor_Util/Proc"/>
</dbReference>
<dbReference type="Proteomes" id="UP000001946">
    <property type="component" value="Chromosome"/>
</dbReference>
<dbReference type="AlphaFoldDB" id="Q24Z76"/>
<feature type="domain" description="XdhC Rossmann" evidence="2">
    <location>
        <begin position="92"/>
        <end position="234"/>
    </location>
</feature>
<dbReference type="eggNOG" id="COG1975">
    <property type="taxonomic scope" value="Bacteria"/>
</dbReference>
<reference evidence="3 4" key="1">
    <citation type="journal article" date="2006" name="J. Bacteriol.">
        <title>Complete genome sequence of the dehalorespiring bacterium Desulfitobacterium hafniense Y51 and comparison with Dehalococcoides ethenogenes 195.</title>
        <authorList>
            <person name="Nonaka H."/>
            <person name="Keresztes G."/>
            <person name="Shinoda Y."/>
            <person name="Ikenaga Y."/>
            <person name="Abe M."/>
            <person name="Naito K."/>
            <person name="Inatomi K."/>
            <person name="Furukawa K."/>
            <person name="Inui M."/>
            <person name="Yukawa H."/>
        </authorList>
    </citation>
    <scope>NUCLEOTIDE SEQUENCE [LARGE SCALE GENOMIC DNA]</scope>
    <source>
        <strain evidence="3 4">Y51</strain>
    </source>
</reference>
<dbReference type="KEGG" id="dsy:DSY0877"/>
<protein>
    <recommendedName>
        <fullName evidence="5">Xanthine dehydrogenase</fullName>
    </recommendedName>
</protein>
<dbReference type="PANTHER" id="PTHR30388">
    <property type="entry name" value="ALDEHYDE OXIDOREDUCTASE MOLYBDENUM COFACTOR ASSEMBLY PROTEIN"/>
    <property type="match status" value="1"/>
</dbReference>
<dbReference type="Gene3D" id="3.40.50.720">
    <property type="entry name" value="NAD(P)-binding Rossmann-like Domain"/>
    <property type="match status" value="1"/>
</dbReference>
<dbReference type="STRING" id="138119.DSY0877"/>
<dbReference type="Pfam" id="PF13478">
    <property type="entry name" value="XdhC_C"/>
    <property type="match status" value="1"/>
</dbReference>
<dbReference type="HOGENOM" id="CLU_041115_3_0_9"/>
<dbReference type="InterPro" id="IPR003777">
    <property type="entry name" value="XdhC_CoxI"/>
</dbReference>
<evidence type="ECO:0008006" key="5">
    <source>
        <dbReference type="Google" id="ProtNLM"/>
    </source>
</evidence>